<dbReference type="GO" id="GO:0006281">
    <property type="term" value="P:DNA repair"/>
    <property type="evidence" value="ECO:0007669"/>
    <property type="project" value="UniProtKB-UniRule"/>
</dbReference>
<keyword evidence="9" id="KW-0238">DNA-binding</keyword>
<keyword evidence="5 9" id="KW-0378">Hydrolase</keyword>
<dbReference type="OrthoDB" id="26491at2759"/>
<dbReference type="RefSeq" id="XP_008818216.1">
    <property type="nucleotide sequence ID" value="XM_008819994.1"/>
</dbReference>
<feature type="compositionally biased region" description="Basic and acidic residues" evidence="10">
    <location>
        <begin position="514"/>
        <end position="537"/>
    </location>
</feature>
<feature type="region of interest" description="Disordered" evidence="10">
    <location>
        <begin position="594"/>
        <end position="631"/>
    </location>
</feature>
<dbReference type="SUPFAM" id="SSF47807">
    <property type="entry name" value="5' to 3' exonuclease, C-terminal subdomain"/>
    <property type="match status" value="1"/>
</dbReference>
<keyword evidence="6" id="KW-0496">Mitochondrion</keyword>
<dbReference type="Gene3D" id="3.40.50.1010">
    <property type="entry name" value="5'-nuclease"/>
    <property type="match status" value="1"/>
</dbReference>
<dbReference type="InterPro" id="IPR006086">
    <property type="entry name" value="XPG-I_dom"/>
</dbReference>
<evidence type="ECO:0000256" key="7">
    <source>
        <dbReference type="ARBA" id="ARBA00023204"/>
    </source>
</evidence>
<dbReference type="GeneID" id="20039685"/>
<keyword evidence="9" id="KW-0228">DNA excision</keyword>
<evidence type="ECO:0000256" key="2">
    <source>
        <dbReference type="ARBA" id="ARBA00022553"/>
    </source>
</evidence>
<evidence type="ECO:0000256" key="9">
    <source>
        <dbReference type="RuleBase" id="RU910737"/>
    </source>
</evidence>
<feature type="domain" description="XPG N-terminal" evidence="12">
    <location>
        <begin position="1"/>
        <end position="99"/>
    </location>
</feature>
<keyword evidence="9" id="KW-0460">Magnesium</keyword>
<proteinExistence type="inferred from homology"/>
<evidence type="ECO:0000256" key="1">
    <source>
        <dbReference type="ARBA" id="ARBA00004123"/>
    </source>
</evidence>
<feature type="region of interest" description="Disordered" evidence="10">
    <location>
        <begin position="1195"/>
        <end position="1264"/>
    </location>
</feature>
<dbReference type="PRINTS" id="PR00853">
    <property type="entry name" value="XPGRADSUPER"/>
</dbReference>
<dbReference type="Pfam" id="PF00867">
    <property type="entry name" value="XPG_I"/>
    <property type="match status" value="1"/>
</dbReference>
<feature type="compositionally biased region" description="Polar residues" evidence="10">
    <location>
        <begin position="688"/>
        <end position="703"/>
    </location>
</feature>
<comment type="subcellular location">
    <subcellularLocation>
        <location evidence="1 9">Nucleus</location>
    </subcellularLocation>
</comment>
<dbReference type="InterPro" id="IPR029060">
    <property type="entry name" value="PIN-like_dom_sf"/>
</dbReference>
<feature type="region of interest" description="Disordered" evidence="10">
    <location>
        <begin position="231"/>
        <end position="265"/>
    </location>
</feature>
<keyword evidence="9" id="KW-0479">Metal-binding</keyword>
<dbReference type="GO" id="GO:0017108">
    <property type="term" value="F:5'-flap endonuclease activity"/>
    <property type="evidence" value="ECO:0007669"/>
    <property type="project" value="TreeGrafter"/>
</dbReference>
<keyword evidence="14" id="KW-1185">Reference proteome</keyword>
<feature type="region of interest" description="Disordered" evidence="10">
    <location>
        <begin position="490"/>
        <end position="564"/>
    </location>
</feature>
<evidence type="ECO:0000313" key="13">
    <source>
        <dbReference type="EMBL" id="EUD65282.1"/>
    </source>
</evidence>
<feature type="region of interest" description="Disordered" evidence="10">
    <location>
        <begin position="293"/>
        <end position="329"/>
    </location>
</feature>
<feature type="domain" description="XPG-I" evidence="11">
    <location>
        <begin position="142"/>
        <end position="212"/>
    </location>
</feature>
<feature type="compositionally biased region" description="Basic and acidic residues" evidence="10">
    <location>
        <begin position="1206"/>
        <end position="1244"/>
    </location>
</feature>
<evidence type="ECO:0000256" key="3">
    <source>
        <dbReference type="ARBA" id="ARBA00022722"/>
    </source>
</evidence>
<dbReference type="SMART" id="SM00484">
    <property type="entry name" value="XPGI"/>
    <property type="match status" value="1"/>
</dbReference>
<protein>
    <recommendedName>
        <fullName evidence="9">Exonuclease 1</fullName>
        <ecNumber evidence="9">3.1.-.-</ecNumber>
    </recommendedName>
</protein>
<feature type="region of interest" description="Disordered" evidence="10">
    <location>
        <begin position="741"/>
        <end position="807"/>
    </location>
</feature>
<keyword evidence="9 13" id="KW-0269">Exonuclease</keyword>
<keyword evidence="9" id="KW-0267">Excision nuclease</keyword>
<dbReference type="InterPro" id="IPR044752">
    <property type="entry name" value="PIN-like_EXO1"/>
</dbReference>
<dbReference type="InterPro" id="IPR036279">
    <property type="entry name" value="5-3_exonuclease_C_sf"/>
</dbReference>
<reference evidence="13 14" key="1">
    <citation type="submission" date="2013-02" db="EMBL/GenBank/DDBJ databases">
        <title>The Genome Sequence of Plasmodium inui San Antonio 1.</title>
        <authorList>
            <consortium name="The Broad Institute Genome Sequencing Platform"/>
            <consortium name="The Broad Institute Genome Sequencing Center for Infectious Disease"/>
            <person name="Neafsey D."/>
            <person name="Cheeseman I."/>
            <person name="Volkman S."/>
            <person name="Adams J."/>
            <person name="Walker B."/>
            <person name="Young S.K."/>
            <person name="Zeng Q."/>
            <person name="Gargeya S."/>
            <person name="Fitzgerald M."/>
            <person name="Haas B."/>
            <person name="Abouelleil A."/>
            <person name="Alvarado L."/>
            <person name="Arachchi H.M."/>
            <person name="Berlin A.M."/>
            <person name="Chapman S.B."/>
            <person name="Dewar J."/>
            <person name="Goldberg J."/>
            <person name="Griggs A."/>
            <person name="Gujja S."/>
            <person name="Hansen M."/>
            <person name="Howarth C."/>
            <person name="Imamovic A."/>
            <person name="Larimer J."/>
            <person name="McCowan C."/>
            <person name="Murphy C."/>
            <person name="Neiman D."/>
            <person name="Pearson M."/>
            <person name="Priest M."/>
            <person name="Roberts A."/>
            <person name="Saif S."/>
            <person name="Shea T."/>
            <person name="Sisk P."/>
            <person name="Sykes S."/>
            <person name="Wortman J."/>
            <person name="Nusbaum C."/>
            <person name="Birren B."/>
        </authorList>
    </citation>
    <scope>NUCLEOTIDE SEQUENCE [LARGE SCALE GENOMIC DNA]</scope>
    <source>
        <strain evidence="13 14">San Antonio 1</strain>
    </source>
</reference>
<keyword evidence="8 9" id="KW-0539">Nucleus</keyword>
<evidence type="ECO:0000259" key="12">
    <source>
        <dbReference type="SMART" id="SM00485"/>
    </source>
</evidence>
<dbReference type="FunFam" id="3.40.50.1010:FF:000002">
    <property type="entry name" value="Exonuclease 1, putative"/>
    <property type="match status" value="1"/>
</dbReference>
<dbReference type="CDD" id="cd09857">
    <property type="entry name" value="PIN_EXO1"/>
    <property type="match status" value="1"/>
</dbReference>
<dbReference type="InterPro" id="IPR006084">
    <property type="entry name" value="XPG/Rad2"/>
</dbReference>
<feature type="compositionally biased region" description="Basic and acidic residues" evidence="10">
    <location>
        <begin position="993"/>
        <end position="1003"/>
    </location>
</feature>
<evidence type="ECO:0000256" key="8">
    <source>
        <dbReference type="ARBA" id="ARBA00023242"/>
    </source>
</evidence>
<name>W6ZWV6_9APIC</name>
<comment type="similarity">
    <text evidence="9">Belongs to the XPG/RAD2 endonuclease family. EXO1 subfamily.</text>
</comment>
<feature type="region of interest" description="Disordered" evidence="10">
    <location>
        <begin position="940"/>
        <end position="1098"/>
    </location>
</feature>
<feature type="region of interest" description="Disordered" evidence="10">
    <location>
        <begin position="668"/>
        <end position="703"/>
    </location>
</feature>
<feature type="compositionally biased region" description="Basic and acidic residues" evidence="10">
    <location>
        <begin position="1255"/>
        <end position="1264"/>
    </location>
</feature>
<feature type="region of interest" description="Disordered" evidence="10">
    <location>
        <begin position="845"/>
        <end position="890"/>
    </location>
</feature>
<dbReference type="SUPFAM" id="SSF88723">
    <property type="entry name" value="PIN domain-like"/>
    <property type="match status" value="1"/>
</dbReference>
<dbReference type="CDD" id="cd09901">
    <property type="entry name" value="H3TH_FEN1-like"/>
    <property type="match status" value="1"/>
</dbReference>
<dbReference type="VEuPathDB" id="PlasmoDB:C922_04411"/>
<evidence type="ECO:0000256" key="5">
    <source>
        <dbReference type="ARBA" id="ARBA00022801"/>
    </source>
</evidence>
<keyword evidence="2" id="KW-0597">Phosphoprotein</keyword>
<evidence type="ECO:0000256" key="10">
    <source>
        <dbReference type="SAM" id="MobiDB-lite"/>
    </source>
</evidence>
<evidence type="ECO:0000256" key="4">
    <source>
        <dbReference type="ARBA" id="ARBA00022763"/>
    </source>
</evidence>
<evidence type="ECO:0000259" key="11">
    <source>
        <dbReference type="SMART" id="SM00484"/>
    </source>
</evidence>
<dbReference type="GO" id="GO:0046872">
    <property type="term" value="F:metal ion binding"/>
    <property type="evidence" value="ECO:0007669"/>
    <property type="project" value="UniProtKB-UniRule"/>
</dbReference>
<keyword evidence="4 9" id="KW-0227">DNA damage</keyword>
<dbReference type="EC" id="3.1.-.-" evidence="9"/>
<dbReference type="Pfam" id="PF00752">
    <property type="entry name" value="XPG_N"/>
    <property type="match status" value="1"/>
</dbReference>
<dbReference type="PANTHER" id="PTHR11081">
    <property type="entry name" value="FLAP ENDONUCLEASE FAMILY MEMBER"/>
    <property type="match status" value="1"/>
</dbReference>
<dbReference type="InterPro" id="IPR006085">
    <property type="entry name" value="XPG_DNA_repair_N"/>
</dbReference>
<dbReference type="GO" id="GO:0005634">
    <property type="term" value="C:nucleus"/>
    <property type="evidence" value="ECO:0007669"/>
    <property type="project" value="UniProtKB-SubCell"/>
</dbReference>
<evidence type="ECO:0000313" key="14">
    <source>
        <dbReference type="Proteomes" id="UP000030640"/>
    </source>
</evidence>
<sequence length="1309" mass="150148">MGITNLLPFLKPIAKRTHISKYKNEVIGVDIMCWIHRGLISCAYDVVTENYNDSYLSFIEKMLECIYQYNIKVIFVFDGEELPEKKAENVIRKDRREKAKKEAQEIIKSVANPRSNETVLKKCIQALSVSKDIINTVIDFCKKKNIDYIISPFEADAQLSYLCRMGYISCAISEDSDLLVYGCPRVLYKLKSTGECDEISLMPIDDLIDVNLINKIRNPLSDSFNEFYITPMKEGPKDEEGGHSGEEDHNVSDRKEKNVSDWKEKNVSDWKEKNVSDWKEKNLSDGRQKNIFGWEQSNVSDSPEHPPTRSQRRTRHRAEANRNPQKKKKSYHNVMKEYLNDFYWPEELDNLKHFSIDMFLAMCILSGCDYTNDFHITGMGIKTAFSLISQYKTIENIFSFLISHDRWKRKIPPSLNTLEKLLDKYEEIKNAFLYHQVYDFILCQNIPIKQSFNSALKKIENKLLINKIRDFSLIYDNSKRRGNCLNEYSEELSSGASGGSSSLVPDGSNSSERITQRSTRDEENVDTERQHHPKDMLRGNVSPEAPSKRSPVPSKETAIKEDPYLDKTDNFENIFKNLPSECLEYLELSPDLFKKPHEGQNDLKEQEGARHEGKNDLKEQEGARDEAAGGHPLECRDYVQSAQEEGFHRSSDWTSAWQSHRENYVECHPGEYPSNATAKQEPPKGEAHTSSPMHPSGTTQMTNLWPPMKCTKLTPFGDSPQGNDCAHGRELTKAEDEVLILRDPSDSGNTIEPSEPPVYDSRNNLPRGKEKTKLTKRKGNHTDSDNFKKTKRSAAEPPHTGDLTWRNLFDEKEHDFSKRSGQNHHGEILENGRCISQSGDNCQGGARLKGGSTHGMGTISQQDATKGKPKKQQKEDEGEVINPTGGTNRHKSARAMYQNMKRSFLLFKTLDGETSNQMGSLTTELRRNSTEERVECPHVMEIQGGCNAQRPDEDGANSVETNIWDRKDKMRSDAQGKPISKPTPEQPSGLKNEINKKNFKSERSNNSSRASSPRKSKSSAENENRKSQLRITNFFKKSEQKIPNLDDNNGGNSNSCPFRPPTNGSPNTNGNYSPSMKNSEPSNKEQRRTNSPNELDIYKRRMDERIARYKQRFSLQSNIEQEERELPYVGEEIHDQNPHEKDPHEKDPHETGPRETNPHDEYLFLKNLHNSGFIKDSNRKKSPKWVVKDSHTWANRLSTGDSGDEGEVRRCHHQNDHPKGHHSDQHNDRLNDQSMDHPNAHHDQPFLGETPNADRPVEKKEKQKEIDVQYILQNLNYNYHPRSHKVNTFDYFKEKENVPPPNPYVDNNL</sequence>
<gene>
    <name evidence="13" type="ORF">C922_04411</name>
</gene>
<dbReference type="Gene3D" id="1.10.150.20">
    <property type="entry name" value="5' to 3' exonuclease, C-terminal subdomain"/>
    <property type="match status" value="1"/>
</dbReference>
<organism evidence="13 14">
    <name type="scientific">Plasmodium inui San Antonio 1</name>
    <dbReference type="NCBI Taxonomy" id="1237626"/>
    <lineage>
        <taxon>Eukaryota</taxon>
        <taxon>Sar</taxon>
        <taxon>Alveolata</taxon>
        <taxon>Apicomplexa</taxon>
        <taxon>Aconoidasida</taxon>
        <taxon>Haemosporida</taxon>
        <taxon>Plasmodiidae</taxon>
        <taxon>Plasmodium</taxon>
        <taxon>Plasmodium (Plasmodium)</taxon>
    </lineage>
</organism>
<dbReference type="SMART" id="SM00485">
    <property type="entry name" value="XPGN"/>
    <property type="match status" value="1"/>
</dbReference>
<comment type="cofactor">
    <cofactor evidence="9">
        <name>Mg(2+)</name>
        <dbReference type="ChEBI" id="CHEBI:18420"/>
    </cofactor>
    <text evidence="9">Binds 2 magnesium ions per subunit. They probably participate in the reaction catalyzed by the enzyme. May bind an additional third magnesium ion after substrate binding.</text>
</comment>
<dbReference type="GO" id="GO:0003677">
    <property type="term" value="F:DNA binding"/>
    <property type="evidence" value="ECO:0007669"/>
    <property type="project" value="UniProtKB-UniRule"/>
</dbReference>
<keyword evidence="7 9" id="KW-0234">DNA repair</keyword>
<comment type="function">
    <text evidence="9">5'-&gt;3' double-stranded DNA exonuclease which may also possess a cryptic 3'-&gt;5' double-stranded DNA exonuclease activity. Functions in DNA mismatch repair.</text>
</comment>
<dbReference type="EMBL" id="KI965481">
    <property type="protein sequence ID" value="EUD65282.1"/>
    <property type="molecule type" value="Genomic_DNA"/>
</dbReference>
<feature type="compositionally biased region" description="Low complexity" evidence="10">
    <location>
        <begin position="491"/>
        <end position="503"/>
    </location>
</feature>
<dbReference type="Proteomes" id="UP000030640">
    <property type="component" value="Unassembled WGS sequence"/>
</dbReference>
<dbReference type="GO" id="GO:0035312">
    <property type="term" value="F:5'-3' DNA exonuclease activity"/>
    <property type="evidence" value="ECO:0007669"/>
    <property type="project" value="UniProtKB-UniRule"/>
</dbReference>
<feature type="compositionally biased region" description="Basic and acidic residues" evidence="10">
    <location>
        <begin position="963"/>
        <end position="974"/>
    </location>
</feature>
<feature type="compositionally biased region" description="Low complexity" evidence="10">
    <location>
        <begin position="1046"/>
        <end position="1075"/>
    </location>
</feature>
<dbReference type="PANTHER" id="PTHR11081:SF8">
    <property type="entry name" value="EXONUCLEASE 1"/>
    <property type="match status" value="1"/>
</dbReference>
<feature type="region of interest" description="Disordered" evidence="10">
    <location>
        <begin position="1134"/>
        <end position="1159"/>
    </location>
</feature>
<evidence type="ECO:0000256" key="6">
    <source>
        <dbReference type="ARBA" id="ARBA00023128"/>
    </source>
</evidence>
<feature type="compositionally biased region" description="Basic and acidic residues" evidence="10">
    <location>
        <begin position="234"/>
        <end position="265"/>
    </location>
</feature>
<keyword evidence="3 9" id="KW-0540">Nuclease</keyword>
<accession>W6ZWV6</accession>